<feature type="transmembrane region" description="Helical" evidence="1">
    <location>
        <begin position="47"/>
        <end position="66"/>
    </location>
</feature>
<evidence type="ECO:0000256" key="1">
    <source>
        <dbReference type="SAM" id="Phobius"/>
    </source>
</evidence>
<dbReference type="EMBL" id="VOHE01000002">
    <property type="protein sequence ID" value="TWT20774.1"/>
    <property type="molecule type" value="Genomic_DNA"/>
</dbReference>
<comment type="caution">
    <text evidence="2">The sequence shown here is derived from an EMBL/GenBank/DDBJ whole genome shotgun (WGS) entry which is preliminary data.</text>
</comment>
<gene>
    <name evidence="2" type="ORF">FQY79_05535</name>
</gene>
<keyword evidence="1" id="KW-0472">Membrane</keyword>
<reference evidence="2 3" key="1">
    <citation type="submission" date="2019-07" db="EMBL/GenBank/DDBJ databases">
        <title>Luteimonas sp. YD-1 nov., isolated from acidic soil.</title>
        <authorList>
            <person name="Zhou J."/>
        </authorList>
    </citation>
    <scope>NUCLEOTIDE SEQUENCE [LARGE SCALE GENOMIC DNA]</scope>
    <source>
        <strain evidence="2 3">YD-1</strain>
    </source>
</reference>
<organism evidence="2 3">
    <name type="scientific">Luteimonas wenzhouensis</name>
    <dbReference type="NCBI Taxonomy" id="2599615"/>
    <lineage>
        <taxon>Bacteria</taxon>
        <taxon>Pseudomonadati</taxon>
        <taxon>Pseudomonadota</taxon>
        <taxon>Gammaproteobacteria</taxon>
        <taxon>Lysobacterales</taxon>
        <taxon>Lysobacteraceae</taxon>
        <taxon>Luteimonas</taxon>
    </lineage>
</organism>
<dbReference type="Proteomes" id="UP000315949">
    <property type="component" value="Unassembled WGS sequence"/>
</dbReference>
<protein>
    <submittedName>
        <fullName evidence="2">DUF3325 domain-containing protein</fullName>
    </submittedName>
</protein>
<sequence>MHESSGAWLLLAAVACALAGMGWLALSLPAHVQQAWGRNAPAGLLRLHRALGAAAVALALVLCLGADHASIAVLVWAMTLSGAALAVAFALAWRPCWLRALAPWMRGRVR</sequence>
<accession>A0A5C5U498</accession>
<dbReference type="Pfam" id="PF11804">
    <property type="entry name" value="DUF3325"/>
    <property type="match status" value="1"/>
</dbReference>
<dbReference type="InterPro" id="IPR021762">
    <property type="entry name" value="DUF3325"/>
</dbReference>
<evidence type="ECO:0000313" key="2">
    <source>
        <dbReference type="EMBL" id="TWT20774.1"/>
    </source>
</evidence>
<feature type="transmembrane region" description="Helical" evidence="1">
    <location>
        <begin position="73"/>
        <end position="93"/>
    </location>
</feature>
<keyword evidence="3" id="KW-1185">Reference proteome</keyword>
<name>A0A5C5U498_9GAMM</name>
<evidence type="ECO:0000313" key="3">
    <source>
        <dbReference type="Proteomes" id="UP000315949"/>
    </source>
</evidence>
<keyword evidence="1" id="KW-1133">Transmembrane helix</keyword>
<dbReference type="AlphaFoldDB" id="A0A5C5U498"/>
<keyword evidence="1" id="KW-0812">Transmembrane</keyword>
<proteinExistence type="predicted"/>
<dbReference type="RefSeq" id="WP_146311532.1">
    <property type="nucleotide sequence ID" value="NZ_VOHE01000002.1"/>
</dbReference>